<feature type="region of interest" description="Disordered" evidence="1">
    <location>
        <begin position="18"/>
        <end position="42"/>
    </location>
</feature>
<name>A0AAV5IR39_9ROSI</name>
<comment type="caution">
    <text evidence="2">The sequence shown here is derived from an EMBL/GenBank/DDBJ whole genome shotgun (WGS) entry which is preliminary data.</text>
</comment>
<organism evidence="2 3">
    <name type="scientific">Rubroshorea leprosula</name>
    <dbReference type="NCBI Taxonomy" id="152421"/>
    <lineage>
        <taxon>Eukaryota</taxon>
        <taxon>Viridiplantae</taxon>
        <taxon>Streptophyta</taxon>
        <taxon>Embryophyta</taxon>
        <taxon>Tracheophyta</taxon>
        <taxon>Spermatophyta</taxon>
        <taxon>Magnoliopsida</taxon>
        <taxon>eudicotyledons</taxon>
        <taxon>Gunneridae</taxon>
        <taxon>Pentapetalae</taxon>
        <taxon>rosids</taxon>
        <taxon>malvids</taxon>
        <taxon>Malvales</taxon>
        <taxon>Dipterocarpaceae</taxon>
        <taxon>Rubroshorea</taxon>
    </lineage>
</organism>
<evidence type="ECO:0000313" key="3">
    <source>
        <dbReference type="Proteomes" id="UP001054252"/>
    </source>
</evidence>
<protein>
    <submittedName>
        <fullName evidence="2">Uncharacterized protein</fullName>
    </submittedName>
</protein>
<dbReference type="AlphaFoldDB" id="A0AAV5IR39"/>
<dbReference type="Proteomes" id="UP001054252">
    <property type="component" value="Unassembled WGS sequence"/>
</dbReference>
<feature type="compositionally biased region" description="Low complexity" evidence="1">
    <location>
        <begin position="24"/>
        <end position="35"/>
    </location>
</feature>
<dbReference type="EMBL" id="BPVZ01000017">
    <property type="protein sequence ID" value="GKV01623.1"/>
    <property type="molecule type" value="Genomic_DNA"/>
</dbReference>
<gene>
    <name evidence="2" type="ORF">SLEP1_g14168</name>
</gene>
<evidence type="ECO:0000313" key="2">
    <source>
        <dbReference type="EMBL" id="GKV01623.1"/>
    </source>
</evidence>
<evidence type="ECO:0000256" key="1">
    <source>
        <dbReference type="SAM" id="MobiDB-lite"/>
    </source>
</evidence>
<reference evidence="2 3" key="1">
    <citation type="journal article" date="2021" name="Commun. Biol.">
        <title>The genome of Shorea leprosula (Dipterocarpaceae) highlights the ecological relevance of drought in aseasonal tropical rainforests.</title>
        <authorList>
            <person name="Ng K.K.S."/>
            <person name="Kobayashi M.J."/>
            <person name="Fawcett J.A."/>
            <person name="Hatakeyama M."/>
            <person name="Paape T."/>
            <person name="Ng C.H."/>
            <person name="Ang C.C."/>
            <person name="Tnah L.H."/>
            <person name="Lee C.T."/>
            <person name="Nishiyama T."/>
            <person name="Sese J."/>
            <person name="O'Brien M.J."/>
            <person name="Copetti D."/>
            <person name="Mohd Noor M.I."/>
            <person name="Ong R.C."/>
            <person name="Putra M."/>
            <person name="Sireger I.Z."/>
            <person name="Indrioko S."/>
            <person name="Kosugi Y."/>
            <person name="Izuno A."/>
            <person name="Isagi Y."/>
            <person name="Lee S.L."/>
            <person name="Shimizu K.K."/>
        </authorList>
    </citation>
    <scope>NUCLEOTIDE SEQUENCE [LARGE SCALE GENOMIC DNA]</scope>
    <source>
        <strain evidence="2">214</strain>
    </source>
</reference>
<accession>A0AAV5IR39</accession>
<keyword evidence="3" id="KW-1185">Reference proteome</keyword>
<proteinExistence type="predicted"/>
<sequence>MKWIPCKKDLSWITMGTSSEQKKSSGAASAGFSYGTLVPHGP</sequence>